<sequence length="320" mass="33763">MITRKRTKTALLSLVLLALVLTINSIVAAAPSTNVKVKSSSIQLVFDGKTLVLPEGQYIFTVNNSTYVPLRFVSYALQKSVKWDSKTTTVAVAEPSKSETVALKEYLLNATGQTGAKSAKGGNAIAVSPIAAKFTFDGTTKALAKGQSSYMLNGTIYVPLRFVSESVGKVVLWDPVKGQISATTKASEGTEGDTQTGETTEEGTGGVVGGGGTVSTKPTYESITSSAERQLKTLQSACEADLTAIAFNYLGATTAADKEKYIQQGQTKFAACESKFESIMTDTESKLTANGYSTAILAEYRAEYAQSIGEGKAILDSMAN</sequence>
<proteinExistence type="predicted"/>
<protein>
    <recommendedName>
        <fullName evidence="3">Copper amine oxidase-like N-terminal domain-containing protein</fullName>
    </recommendedName>
</protein>
<keyword evidence="5" id="KW-1185">Reference proteome</keyword>
<feature type="compositionally biased region" description="Gly residues" evidence="1">
    <location>
        <begin position="203"/>
        <end position="212"/>
    </location>
</feature>
<feature type="chain" id="PRO_5030912582" description="Copper amine oxidase-like N-terminal domain-containing protein" evidence="2">
    <location>
        <begin position="30"/>
        <end position="320"/>
    </location>
</feature>
<reference evidence="4 5" key="1">
    <citation type="submission" date="2020-08" db="EMBL/GenBank/DDBJ databases">
        <title>Genomic Encyclopedia of Type Strains, Phase III (KMG-III): the genomes of soil and plant-associated and newly described type strains.</title>
        <authorList>
            <person name="Whitman W."/>
        </authorList>
    </citation>
    <scope>NUCLEOTIDE SEQUENCE [LARGE SCALE GENOMIC DNA]</scope>
    <source>
        <strain evidence="4 5">CECT 5862</strain>
    </source>
</reference>
<dbReference type="InterPro" id="IPR012854">
    <property type="entry name" value="Cu_amine_oxidase-like_N"/>
</dbReference>
<evidence type="ECO:0000256" key="2">
    <source>
        <dbReference type="SAM" id="SignalP"/>
    </source>
</evidence>
<dbReference type="Gene3D" id="3.30.457.10">
    <property type="entry name" value="Copper amine oxidase-like, N-terminal domain"/>
    <property type="match status" value="1"/>
</dbReference>
<dbReference type="Pfam" id="PF07833">
    <property type="entry name" value="Cu_amine_oxidN1"/>
    <property type="match status" value="2"/>
</dbReference>
<dbReference type="InterPro" id="IPR036582">
    <property type="entry name" value="Mao_N_sf"/>
</dbReference>
<name>A0A7W5AYB7_9BACL</name>
<feature type="signal peptide" evidence="2">
    <location>
        <begin position="1"/>
        <end position="29"/>
    </location>
</feature>
<accession>A0A7W5AYB7</accession>
<dbReference type="SUPFAM" id="SSF55383">
    <property type="entry name" value="Copper amine oxidase, domain N"/>
    <property type="match status" value="1"/>
</dbReference>
<feature type="region of interest" description="Disordered" evidence="1">
    <location>
        <begin position="182"/>
        <end position="212"/>
    </location>
</feature>
<organism evidence="4 5">
    <name type="scientific">Paenibacillus phyllosphaerae</name>
    <dbReference type="NCBI Taxonomy" id="274593"/>
    <lineage>
        <taxon>Bacteria</taxon>
        <taxon>Bacillati</taxon>
        <taxon>Bacillota</taxon>
        <taxon>Bacilli</taxon>
        <taxon>Bacillales</taxon>
        <taxon>Paenibacillaceae</taxon>
        <taxon>Paenibacillus</taxon>
    </lineage>
</organism>
<dbReference type="Proteomes" id="UP000570361">
    <property type="component" value="Unassembled WGS sequence"/>
</dbReference>
<keyword evidence="2" id="KW-0732">Signal</keyword>
<dbReference type="EMBL" id="JACHXK010000005">
    <property type="protein sequence ID" value="MBB3110551.1"/>
    <property type="molecule type" value="Genomic_DNA"/>
</dbReference>
<dbReference type="AlphaFoldDB" id="A0A7W5AYB7"/>
<evidence type="ECO:0000259" key="3">
    <source>
        <dbReference type="Pfam" id="PF07833"/>
    </source>
</evidence>
<evidence type="ECO:0000313" key="5">
    <source>
        <dbReference type="Proteomes" id="UP000570361"/>
    </source>
</evidence>
<evidence type="ECO:0000256" key="1">
    <source>
        <dbReference type="SAM" id="MobiDB-lite"/>
    </source>
</evidence>
<feature type="domain" description="Copper amine oxidase-like N-terminal" evidence="3">
    <location>
        <begin position="146"/>
        <end position="180"/>
    </location>
</feature>
<feature type="domain" description="Copper amine oxidase-like N-terminal" evidence="3">
    <location>
        <begin position="25"/>
        <end position="91"/>
    </location>
</feature>
<comment type="caution">
    <text evidence="4">The sequence shown here is derived from an EMBL/GenBank/DDBJ whole genome shotgun (WGS) entry which is preliminary data.</text>
</comment>
<dbReference type="RefSeq" id="WP_183600464.1">
    <property type="nucleotide sequence ID" value="NZ_JACHXK010000005.1"/>
</dbReference>
<gene>
    <name evidence="4" type="ORF">FHS18_002618</name>
</gene>
<evidence type="ECO:0000313" key="4">
    <source>
        <dbReference type="EMBL" id="MBB3110551.1"/>
    </source>
</evidence>